<reference evidence="1 2" key="1">
    <citation type="submission" date="2015-02" db="EMBL/GenBank/DDBJ databases">
        <authorList>
            <person name="Ju K.-S."/>
            <person name="Doroghazi J.R."/>
            <person name="Metcalf W."/>
        </authorList>
    </citation>
    <scope>NUCLEOTIDE SEQUENCE [LARGE SCALE GENOMIC DNA]</scope>
    <source>
        <strain evidence="1 2">NRRL B-16140</strain>
    </source>
</reference>
<protein>
    <submittedName>
        <fullName evidence="1">Uncharacterized protein</fullName>
    </submittedName>
</protein>
<keyword evidence="2" id="KW-1185">Reference proteome</keyword>
<dbReference type="AlphaFoldDB" id="A0A0F0GJZ0"/>
<dbReference type="PATRIC" id="fig|68170.10.peg.9214"/>
<comment type="caution">
    <text evidence="1">The sequence shown here is derived from an EMBL/GenBank/DDBJ whole genome shotgun (WGS) entry which is preliminary data.</text>
</comment>
<evidence type="ECO:0000313" key="2">
    <source>
        <dbReference type="Proteomes" id="UP000033393"/>
    </source>
</evidence>
<dbReference type="EMBL" id="JYJG01000324">
    <property type="protein sequence ID" value="KJK42866.1"/>
    <property type="molecule type" value="Genomic_DNA"/>
</dbReference>
<accession>A0A0F0GJZ0</accession>
<proteinExistence type="predicted"/>
<gene>
    <name evidence="1" type="ORF">UK23_35360</name>
</gene>
<organism evidence="1 2">
    <name type="scientific">Lentzea aerocolonigenes</name>
    <name type="common">Lechevalieria aerocolonigenes</name>
    <name type="synonym">Saccharothrix aerocolonigenes</name>
    <dbReference type="NCBI Taxonomy" id="68170"/>
    <lineage>
        <taxon>Bacteria</taxon>
        <taxon>Bacillati</taxon>
        <taxon>Actinomycetota</taxon>
        <taxon>Actinomycetes</taxon>
        <taxon>Pseudonocardiales</taxon>
        <taxon>Pseudonocardiaceae</taxon>
        <taxon>Lentzea</taxon>
    </lineage>
</organism>
<sequence>MPLARNAVYRVGRCYMSSWQATAPVLDAAGELLQAWCVTADQHGVDMSIFSAASEWVDRLAVIALEMTCRNARELRPATHEQAIALLDAVVRRLAERGIKTQRRKLHVPLPRADTVPEQGTSRPVPLAITIELEHGWMLVTDEPAAYPLVEIVGRCDEAGIDTLLDLTHLIDEGAYGDAFHR</sequence>
<evidence type="ECO:0000313" key="1">
    <source>
        <dbReference type="EMBL" id="KJK42866.1"/>
    </source>
</evidence>
<dbReference type="Proteomes" id="UP000033393">
    <property type="component" value="Unassembled WGS sequence"/>
</dbReference>
<name>A0A0F0GJZ0_LENAE</name>